<organism evidence="2 3">
    <name type="scientific">Paenibacillus ferrarius</name>
    <dbReference type="NCBI Taxonomy" id="1469647"/>
    <lineage>
        <taxon>Bacteria</taxon>
        <taxon>Bacillati</taxon>
        <taxon>Bacillota</taxon>
        <taxon>Bacilli</taxon>
        <taxon>Bacillales</taxon>
        <taxon>Paenibacillaceae</taxon>
        <taxon>Paenibacillus</taxon>
    </lineage>
</organism>
<keyword evidence="1" id="KW-0472">Membrane</keyword>
<evidence type="ECO:0008006" key="4">
    <source>
        <dbReference type="Google" id="ProtNLM"/>
    </source>
</evidence>
<feature type="transmembrane region" description="Helical" evidence="1">
    <location>
        <begin position="146"/>
        <end position="174"/>
    </location>
</feature>
<feature type="transmembrane region" description="Helical" evidence="1">
    <location>
        <begin position="62"/>
        <end position="80"/>
    </location>
</feature>
<name>A0A1V4HPQ3_9BACL</name>
<feature type="transmembrane region" description="Helical" evidence="1">
    <location>
        <begin position="118"/>
        <end position="140"/>
    </location>
</feature>
<dbReference type="RefSeq" id="WP_158082006.1">
    <property type="nucleotide sequence ID" value="NZ_MBTG01000005.1"/>
</dbReference>
<proteinExistence type="predicted"/>
<dbReference type="InterPro" id="IPR010390">
    <property type="entry name" value="ABC-2_transporter-like"/>
</dbReference>
<dbReference type="Pfam" id="PF06182">
    <property type="entry name" value="ABC2_membrane_6"/>
    <property type="match status" value="1"/>
</dbReference>
<evidence type="ECO:0000256" key="1">
    <source>
        <dbReference type="SAM" id="Phobius"/>
    </source>
</evidence>
<comment type="caution">
    <text evidence="2">The sequence shown here is derived from an EMBL/GenBank/DDBJ whole genome shotgun (WGS) entry which is preliminary data.</text>
</comment>
<gene>
    <name evidence="2" type="ORF">BC351_19045</name>
</gene>
<evidence type="ECO:0000313" key="3">
    <source>
        <dbReference type="Proteomes" id="UP000190626"/>
    </source>
</evidence>
<reference evidence="3" key="1">
    <citation type="submission" date="2016-07" db="EMBL/GenBank/DDBJ databases">
        <authorList>
            <person name="Florea S."/>
            <person name="Webb J.S."/>
            <person name="Jaromczyk J."/>
            <person name="Schardl C.L."/>
        </authorList>
    </citation>
    <scope>NUCLEOTIDE SEQUENCE [LARGE SCALE GENOMIC DNA]</scope>
    <source>
        <strain evidence="3">CY1</strain>
    </source>
</reference>
<sequence length="267" mass="30622">MSRLPLYLAFIKIKLNGVVEYRGAFLLTSFSKASVWVTEFLLIYILISKFKQIAGWGTYEVMFLYALSLASYSFAGFFLFHPCMKLASRIQSGEFDEILTKPINPFLYLVCKEFSTGYFNNVIVAIGVIIICFNKLQITLSAMNLLFLVLVLIGGTLIQGAAFLFTSVPAFWITNNKALIDLFMFDLKRFIQYPISAYSKFLQVLLTLLFPYAFINFYPAQYFLEKNDFLMFHPLVQFLNPIIGIVLFTLALMFFFKGIKHYNSTGS</sequence>
<dbReference type="EMBL" id="MBTG01000005">
    <property type="protein sequence ID" value="OPH60011.1"/>
    <property type="molecule type" value="Genomic_DNA"/>
</dbReference>
<keyword evidence="1" id="KW-0812">Transmembrane</keyword>
<feature type="transmembrane region" description="Helical" evidence="1">
    <location>
        <begin position="195"/>
        <end position="215"/>
    </location>
</feature>
<feature type="transmembrane region" description="Helical" evidence="1">
    <location>
        <begin position="21"/>
        <end position="47"/>
    </location>
</feature>
<accession>A0A1V4HPQ3</accession>
<keyword evidence="1" id="KW-1133">Transmembrane helix</keyword>
<protein>
    <recommendedName>
        <fullName evidence="4">ABC transporter permease</fullName>
    </recommendedName>
</protein>
<dbReference type="AlphaFoldDB" id="A0A1V4HPQ3"/>
<evidence type="ECO:0000313" key="2">
    <source>
        <dbReference type="EMBL" id="OPH60011.1"/>
    </source>
</evidence>
<dbReference type="STRING" id="1469647.BC351_19045"/>
<keyword evidence="3" id="KW-1185">Reference proteome</keyword>
<dbReference type="PANTHER" id="PTHR36833:SF1">
    <property type="entry name" value="INTEGRAL MEMBRANE TRANSPORT PROTEIN"/>
    <property type="match status" value="1"/>
</dbReference>
<dbReference type="OrthoDB" id="9788195at2"/>
<dbReference type="PANTHER" id="PTHR36833">
    <property type="entry name" value="SLR0610 PROTEIN-RELATED"/>
    <property type="match status" value="1"/>
</dbReference>
<feature type="transmembrane region" description="Helical" evidence="1">
    <location>
        <begin position="235"/>
        <end position="256"/>
    </location>
</feature>
<dbReference type="Proteomes" id="UP000190626">
    <property type="component" value="Unassembled WGS sequence"/>
</dbReference>